<reference evidence="2 3" key="1">
    <citation type="submission" date="2014-11" db="EMBL/GenBank/DDBJ databases">
        <title>Symbiosis island explosion on the genome of extra-slow-growing strains of soybean bradyrhizobia with massive insertion sequences.</title>
        <authorList>
            <person name="Iida T."/>
            <person name="Minamisawa K."/>
        </authorList>
    </citation>
    <scope>NUCLEOTIDE SEQUENCE [LARGE SCALE GENOMIC DNA]</scope>
    <source>
        <strain evidence="2 3">NK6</strain>
        <plasmid evidence="3">pNK6d DNA</plasmid>
    </source>
</reference>
<evidence type="ECO:0000259" key="1">
    <source>
        <dbReference type="SMART" id="SM00470"/>
    </source>
</evidence>
<dbReference type="PANTHER" id="PTHR33375">
    <property type="entry name" value="CHROMOSOME-PARTITIONING PROTEIN PARB-RELATED"/>
    <property type="match status" value="1"/>
</dbReference>
<name>A0A0E3VY17_9BRAD</name>
<organism evidence="2 3">
    <name type="scientific">Bradyrhizobium diazoefficiens</name>
    <dbReference type="NCBI Taxonomy" id="1355477"/>
    <lineage>
        <taxon>Bacteria</taxon>
        <taxon>Pseudomonadati</taxon>
        <taxon>Pseudomonadota</taxon>
        <taxon>Alphaproteobacteria</taxon>
        <taxon>Hyphomicrobiales</taxon>
        <taxon>Nitrobacteraceae</taxon>
        <taxon>Bradyrhizobium</taxon>
    </lineage>
</organism>
<dbReference type="AlphaFoldDB" id="A0A0E3VY17"/>
<keyword evidence="2" id="KW-0614">Plasmid</keyword>
<evidence type="ECO:0000313" key="3">
    <source>
        <dbReference type="Proteomes" id="UP000063308"/>
    </source>
</evidence>
<geneLocation type="plasmid" evidence="3">
    <name>pNK6d DNA</name>
</geneLocation>
<gene>
    <name evidence="2" type="ORF">NK6_d_71</name>
</gene>
<dbReference type="Gene3D" id="3.90.1530.10">
    <property type="entry name" value="Conserved hypothetical protein from pyrococcus furiosus pfu- 392566-001, ParB domain"/>
    <property type="match status" value="1"/>
</dbReference>
<dbReference type="CDD" id="cd16403">
    <property type="entry name" value="ParB_N_like_MT"/>
    <property type="match status" value="1"/>
</dbReference>
<proteinExistence type="predicted"/>
<dbReference type="SMART" id="SM00470">
    <property type="entry name" value="ParB"/>
    <property type="match status" value="1"/>
</dbReference>
<dbReference type="GO" id="GO:0005694">
    <property type="term" value="C:chromosome"/>
    <property type="evidence" value="ECO:0007669"/>
    <property type="project" value="TreeGrafter"/>
</dbReference>
<dbReference type="InterPro" id="IPR050336">
    <property type="entry name" value="Chromosome_partition/occlusion"/>
</dbReference>
<dbReference type="Proteomes" id="UP000063308">
    <property type="component" value="Plasmid pNK6d"/>
</dbReference>
<sequence>MTEIARIKIEYRPLGSLKLNPRNARLHSDNQVVEIARSISRFGFLNPLLVDSDGTIIAGEGRYLAARKLGLLEAPVIELTGLSEAQCRALALADNRIPLPVVRRLVGYGRFDGVETARVMARVYAAARLLVDFFQPSFKFKEKRREGPPTATSTPESGLQCLPIGNDVAEVQQVWLPSLRQLPNQLPRAVHDKDAAIISVLLLGHAGWLQGEVQPFCELSCMRLVVSPIGIVVIGDSRCRLLRSTNSSDQCLPRSVALASFTGGNRKSAVSLSRRSWTMRWNTRSTSLSAPRRSRCASRGSTNRVRALRSESLHGGGKPGAGALSIVTQLK</sequence>
<dbReference type="InterPro" id="IPR003115">
    <property type="entry name" value="ParB_N"/>
</dbReference>
<dbReference type="GO" id="GO:0007059">
    <property type="term" value="P:chromosome segregation"/>
    <property type="evidence" value="ECO:0007669"/>
    <property type="project" value="TreeGrafter"/>
</dbReference>
<accession>A0A0E3VY17</accession>
<dbReference type="InterPro" id="IPR036086">
    <property type="entry name" value="ParB/Sulfiredoxin_sf"/>
</dbReference>
<evidence type="ECO:0000313" key="2">
    <source>
        <dbReference type="EMBL" id="BAR63630.1"/>
    </source>
</evidence>
<dbReference type="EMBL" id="AP014688">
    <property type="protein sequence ID" value="BAR63630.1"/>
    <property type="molecule type" value="Genomic_DNA"/>
</dbReference>
<dbReference type="PANTHER" id="PTHR33375:SF1">
    <property type="entry name" value="CHROMOSOME-PARTITIONING PROTEIN PARB-RELATED"/>
    <property type="match status" value="1"/>
</dbReference>
<feature type="domain" description="ParB-like N-terminal" evidence="1">
    <location>
        <begin position="10"/>
        <end position="96"/>
    </location>
</feature>
<protein>
    <submittedName>
        <fullName evidence="2">Bll1694 protein</fullName>
    </submittedName>
</protein>
<dbReference type="Pfam" id="PF02195">
    <property type="entry name" value="ParB_N"/>
    <property type="match status" value="1"/>
</dbReference>
<dbReference type="SUPFAM" id="SSF110849">
    <property type="entry name" value="ParB/Sulfiredoxin"/>
    <property type="match status" value="1"/>
</dbReference>